<evidence type="ECO:0000313" key="3">
    <source>
        <dbReference type="Proteomes" id="UP000001312"/>
    </source>
</evidence>
<dbReference type="AlphaFoldDB" id="A7F7X4"/>
<dbReference type="InParanoid" id="A7F7X4"/>
<proteinExistence type="predicted"/>
<evidence type="ECO:0000256" key="1">
    <source>
        <dbReference type="SAM" id="Phobius"/>
    </source>
</evidence>
<feature type="transmembrane region" description="Helical" evidence="1">
    <location>
        <begin position="6"/>
        <end position="36"/>
    </location>
</feature>
<gene>
    <name evidence="2" type="ORF">SS1G_13704</name>
</gene>
<keyword evidence="1" id="KW-0472">Membrane</keyword>
<protein>
    <submittedName>
        <fullName evidence="2">Uncharacterized protein</fullName>
    </submittedName>
</protein>
<dbReference type="EMBL" id="CH476646">
    <property type="protein sequence ID" value="EDN98845.1"/>
    <property type="molecule type" value="Genomic_DNA"/>
</dbReference>
<accession>A7F7X4</accession>
<keyword evidence="1" id="KW-0812">Transmembrane</keyword>
<evidence type="ECO:0000313" key="2">
    <source>
        <dbReference type="EMBL" id="EDN98845.1"/>
    </source>
</evidence>
<dbReference type="Proteomes" id="UP000001312">
    <property type="component" value="Unassembled WGS sequence"/>
</dbReference>
<organism evidence="2 3">
    <name type="scientific">Sclerotinia sclerotiorum (strain ATCC 18683 / 1980 / Ss-1)</name>
    <name type="common">White mold</name>
    <name type="synonym">Whetzelinia sclerotiorum</name>
    <dbReference type="NCBI Taxonomy" id="665079"/>
    <lineage>
        <taxon>Eukaryota</taxon>
        <taxon>Fungi</taxon>
        <taxon>Dikarya</taxon>
        <taxon>Ascomycota</taxon>
        <taxon>Pezizomycotina</taxon>
        <taxon>Leotiomycetes</taxon>
        <taxon>Helotiales</taxon>
        <taxon>Sclerotiniaceae</taxon>
        <taxon>Sclerotinia</taxon>
    </lineage>
</organism>
<sequence length="78" mass="8583">MQKNQIIAMLLCFASLLMFIIIFVTMRLVNIFLLFLHTPAQADSHNFRSDAKCSIGEDRAVDGDDGVTVVTEPAPATV</sequence>
<reference evidence="3" key="1">
    <citation type="journal article" date="2011" name="PLoS Genet.">
        <title>Genomic analysis of the necrotrophic fungal pathogens Sclerotinia sclerotiorum and Botrytis cinerea.</title>
        <authorList>
            <person name="Amselem J."/>
            <person name="Cuomo C.A."/>
            <person name="van Kan J.A."/>
            <person name="Viaud M."/>
            <person name="Benito E.P."/>
            <person name="Couloux A."/>
            <person name="Coutinho P.M."/>
            <person name="de Vries R.P."/>
            <person name="Dyer P.S."/>
            <person name="Fillinger S."/>
            <person name="Fournier E."/>
            <person name="Gout L."/>
            <person name="Hahn M."/>
            <person name="Kohn L."/>
            <person name="Lapalu N."/>
            <person name="Plummer K.M."/>
            <person name="Pradier J.M."/>
            <person name="Quevillon E."/>
            <person name="Sharon A."/>
            <person name="Simon A."/>
            <person name="ten Have A."/>
            <person name="Tudzynski B."/>
            <person name="Tudzynski P."/>
            <person name="Wincker P."/>
            <person name="Andrew M."/>
            <person name="Anthouard V."/>
            <person name="Beever R.E."/>
            <person name="Beffa R."/>
            <person name="Benoit I."/>
            <person name="Bouzid O."/>
            <person name="Brault B."/>
            <person name="Chen Z."/>
            <person name="Choquer M."/>
            <person name="Collemare J."/>
            <person name="Cotton P."/>
            <person name="Danchin E.G."/>
            <person name="Da Silva C."/>
            <person name="Gautier A."/>
            <person name="Giraud C."/>
            <person name="Giraud T."/>
            <person name="Gonzalez C."/>
            <person name="Grossetete S."/>
            <person name="Guldener U."/>
            <person name="Henrissat B."/>
            <person name="Howlett B.J."/>
            <person name="Kodira C."/>
            <person name="Kretschmer M."/>
            <person name="Lappartient A."/>
            <person name="Leroch M."/>
            <person name="Levis C."/>
            <person name="Mauceli E."/>
            <person name="Neuveglise C."/>
            <person name="Oeser B."/>
            <person name="Pearson M."/>
            <person name="Poulain J."/>
            <person name="Poussereau N."/>
            <person name="Quesneville H."/>
            <person name="Rascle C."/>
            <person name="Schumacher J."/>
            <person name="Segurens B."/>
            <person name="Sexton A."/>
            <person name="Silva E."/>
            <person name="Sirven C."/>
            <person name="Soanes D.M."/>
            <person name="Talbot N.J."/>
            <person name="Templeton M."/>
            <person name="Yandava C."/>
            <person name="Yarden O."/>
            <person name="Zeng Q."/>
            <person name="Rollins J.A."/>
            <person name="Lebrun M.H."/>
            <person name="Dickman M."/>
        </authorList>
    </citation>
    <scope>NUCLEOTIDE SEQUENCE [LARGE SCALE GENOMIC DNA]</scope>
    <source>
        <strain evidence="3">ATCC 18683 / 1980 / Ss-1</strain>
    </source>
</reference>
<keyword evidence="3" id="KW-1185">Reference proteome</keyword>
<dbReference type="KEGG" id="ssl:SS1G_13704"/>
<dbReference type="GeneID" id="5481403"/>
<keyword evidence="1" id="KW-1133">Transmembrane helix</keyword>
<name>A7F7X4_SCLS1</name>
<dbReference type="RefSeq" id="XP_001585465.1">
    <property type="nucleotide sequence ID" value="XM_001585415.1"/>
</dbReference>